<comment type="caution">
    <text evidence="4">The sequence shown here is derived from an EMBL/GenBank/DDBJ whole genome shotgun (WGS) entry which is preliminary data.</text>
</comment>
<dbReference type="SUPFAM" id="SSF63829">
    <property type="entry name" value="Calcium-dependent phosphotriesterase"/>
    <property type="match status" value="1"/>
</dbReference>
<organism evidence="4 5">
    <name type="scientific">Limobrevibacterium gyesilva</name>
    <dbReference type="NCBI Taxonomy" id="2991712"/>
    <lineage>
        <taxon>Bacteria</taxon>
        <taxon>Pseudomonadati</taxon>
        <taxon>Pseudomonadota</taxon>
        <taxon>Alphaproteobacteria</taxon>
        <taxon>Acetobacterales</taxon>
        <taxon>Acetobacteraceae</taxon>
        <taxon>Limobrevibacterium</taxon>
    </lineage>
</organism>
<dbReference type="Pfam" id="PF08450">
    <property type="entry name" value="SGL"/>
    <property type="match status" value="1"/>
</dbReference>
<evidence type="ECO:0000313" key="4">
    <source>
        <dbReference type="EMBL" id="MCW3475160.1"/>
    </source>
</evidence>
<dbReference type="GO" id="GO:0046872">
    <property type="term" value="F:metal ion binding"/>
    <property type="evidence" value="ECO:0007669"/>
    <property type="project" value="UniProtKB-KW"/>
</dbReference>
<dbReference type="PANTHER" id="PTHR47572">
    <property type="entry name" value="LIPOPROTEIN-RELATED"/>
    <property type="match status" value="1"/>
</dbReference>
<sequence>MGEYRVIATGLRFPEGPVWLSDGSVALVEIERGTISIVAPDGAVRVLATPGGGPNGMAVGPDGNFYVCNNGGFIWSEVGGLLRPGLQPPDYSGGRIERVDPSTGAVTRLYDSCDGHSLRGPNDIVFDRHGGFYFTDLGKSRPRDIDHGGVYYALADGSRIVELAYPMITPNGIGLSPDGNTLYVAETRTARLWAFDLEAPGVARKQPLPSPHGGRLVCGLGGFQMLDSLKVDANGNICVATLITGAVTVIAPDGRVLRVQKFPDPSTTNICFGGPDLRTAYVTLSGTGKLVALDWVDRDWPVPGLRLHGEI</sequence>
<dbReference type="EMBL" id="JAPDNT010000006">
    <property type="protein sequence ID" value="MCW3475160.1"/>
    <property type="molecule type" value="Genomic_DNA"/>
</dbReference>
<feature type="binding site" evidence="2">
    <location>
        <position position="227"/>
    </location>
    <ligand>
        <name>a divalent metal cation</name>
        <dbReference type="ChEBI" id="CHEBI:60240"/>
    </ligand>
</feature>
<comment type="cofactor">
    <cofactor evidence="2">
        <name>Zn(2+)</name>
        <dbReference type="ChEBI" id="CHEBI:29105"/>
    </cofactor>
    <text evidence="2">Binds 1 divalent metal cation per subunit.</text>
</comment>
<keyword evidence="2" id="KW-0862">Zinc</keyword>
<dbReference type="InterPro" id="IPR011042">
    <property type="entry name" value="6-blade_b-propeller_TolB-like"/>
</dbReference>
<feature type="domain" description="SMP-30/Gluconolactonase/LRE-like region" evidence="3">
    <location>
        <begin position="13"/>
        <end position="284"/>
    </location>
</feature>
<dbReference type="AlphaFoldDB" id="A0AA42CHR7"/>
<feature type="binding site" evidence="2">
    <location>
        <position position="171"/>
    </location>
    <ligand>
        <name>a divalent metal cation</name>
        <dbReference type="ChEBI" id="CHEBI:60240"/>
    </ligand>
</feature>
<dbReference type="InterPro" id="IPR051262">
    <property type="entry name" value="SMP-30/CGR1_Lactonase"/>
</dbReference>
<evidence type="ECO:0000259" key="3">
    <source>
        <dbReference type="Pfam" id="PF08450"/>
    </source>
</evidence>
<dbReference type="PRINTS" id="PR01790">
    <property type="entry name" value="SMP30FAMILY"/>
</dbReference>
<evidence type="ECO:0000256" key="1">
    <source>
        <dbReference type="PIRSR" id="PIRSR605511-1"/>
    </source>
</evidence>
<dbReference type="InterPro" id="IPR013658">
    <property type="entry name" value="SGL"/>
</dbReference>
<dbReference type="Proteomes" id="UP001165679">
    <property type="component" value="Unassembled WGS sequence"/>
</dbReference>
<keyword evidence="5" id="KW-1185">Reference proteome</keyword>
<proteinExistence type="predicted"/>
<evidence type="ECO:0000313" key="5">
    <source>
        <dbReference type="Proteomes" id="UP001165679"/>
    </source>
</evidence>
<name>A0AA42CHR7_9PROT</name>
<dbReference type="Gene3D" id="2.120.10.30">
    <property type="entry name" value="TolB, C-terminal domain"/>
    <property type="match status" value="1"/>
</dbReference>
<dbReference type="RefSeq" id="WP_264713854.1">
    <property type="nucleotide sequence ID" value="NZ_JAPDNT010000006.1"/>
</dbReference>
<protein>
    <submittedName>
        <fullName evidence="4">SMP-30/gluconolactonase/LRE family protein</fullName>
    </submittedName>
</protein>
<keyword evidence="2" id="KW-0479">Metal-binding</keyword>
<reference evidence="4" key="2">
    <citation type="submission" date="2022-10" db="EMBL/GenBank/DDBJ databases">
        <authorList>
            <person name="Trinh H.N."/>
        </authorList>
    </citation>
    <scope>NUCLEOTIDE SEQUENCE</scope>
    <source>
        <strain evidence="4">RN2-1</strain>
    </source>
</reference>
<reference evidence="4" key="1">
    <citation type="submission" date="2022-09" db="EMBL/GenBank/DDBJ databases">
        <title>Rhodovastum sp. nov. RN2-1 isolated from soil in Seongnam, South Korea.</title>
        <authorList>
            <person name="Le N.T."/>
        </authorList>
    </citation>
    <scope>NUCLEOTIDE SEQUENCE</scope>
    <source>
        <strain evidence="4">RN2-1</strain>
    </source>
</reference>
<accession>A0AA42CHR7</accession>
<dbReference type="InterPro" id="IPR005511">
    <property type="entry name" value="SMP-30"/>
</dbReference>
<feature type="active site" description="Proton donor/acceptor" evidence="1">
    <location>
        <position position="227"/>
    </location>
</feature>
<dbReference type="PANTHER" id="PTHR47572:SF5">
    <property type="entry name" value="BLR2277 PROTEIN"/>
    <property type="match status" value="1"/>
</dbReference>
<feature type="binding site" evidence="2">
    <location>
        <position position="122"/>
    </location>
    <ligand>
        <name>substrate</name>
    </ligand>
</feature>
<gene>
    <name evidence="4" type="ORF">OL599_11310</name>
</gene>
<evidence type="ECO:0000256" key="2">
    <source>
        <dbReference type="PIRSR" id="PIRSR605511-2"/>
    </source>
</evidence>